<comment type="subunit">
    <text evidence="6">Heterotetramer; composed of 2 small (MOCS2A) and 2 large (MOCS2B) subunits.</text>
</comment>
<dbReference type="PANTHER" id="PTHR33359">
    <property type="entry name" value="MOLYBDOPTERIN SYNTHASE SULFUR CARRIER SUBUNIT"/>
    <property type="match status" value="1"/>
</dbReference>
<evidence type="ECO:0000313" key="8">
    <source>
        <dbReference type="RefSeq" id="XP_033793467.1"/>
    </source>
</evidence>
<keyword evidence="5 6" id="KW-0501">Molybdenum cofactor biosynthesis</keyword>
<evidence type="ECO:0000313" key="9">
    <source>
        <dbReference type="RefSeq" id="XP_033793472.1"/>
    </source>
</evidence>
<keyword evidence="3 6" id="KW-0597">Phosphoprotein</keyword>
<dbReference type="Pfam" id="PF02597">
    <property type="entry name" value="ThiS"/>
    <property type="match status" value="1"/>
</dbReference>
<dbReference type="Proteomes" id="UP000515159">
    <property type="component" value="Chromosome 1"/>
</dbReference>
<dbReference type="RefSeq" id="XP_033793467.1">
    <property type="nucleotide sequence ID" value="XM_033937576.1"/>
</dbReference>
<dbReference type="InterPro" id="IPR016155">
    <property type="entry name" value="Mopterin_synth/thiamin_S_b"/>
</dbReference>
<evidence type="ECO:0000256" key="5">
    <source>
        <dbReference type="ARBA" id="ARBA00023150"/>
    </source>
</evidence>
<comment type="miscellaneous">
    <text evidence="6">This protein is produced by a bicistronic gene which also produces the large subunit (MOCS2B).</text>
</comment>
<dbReference type="InterPro" id="IPR012675">
    <property type="entry name" value="Beta-grasp_dom_sf"/>
</dbReference>
<keyword evidence="4 6" id="KW-0547">Nucleotide-binding</keyword>
<feature type="modified residue" description="Glycyl adenylate; alternate" evidence="6">
    <location>
        <position position="86"/>
    </location>
</feature>
<proteinExistence type="inferred from homology"/>
<name>A0A6P8Q016_GEOSA</name>
<dbReference type="GO" id="GO:0000166">
    <property type="term" value="F:nucleotide binding"/>
    <property type="evidence" value="ECO:0007669"/>
    <property type="project" value="UniProtKB-KW"/>
</dbReference>
<evidence type="ECO:0000256" key="6">
    <source>
        <dbReference type="HAMAP-Rule" id="MF_03051"/>
    </source>
</evidence>
<dbReference type="AlphaFoldDB" id="A0A6P8Q016"/>
<dbReference type="HAMAP" id="MF_03051">
    <property type="entry name" value="MOCS2A"/>
    <property type="match status" value="1"/>
</dbReference>
<evidence type="ECO:0000256" key="3">
    <source>
        <dbReference type="ARBA" id="ARBA00022553"/>
    </source>
</evidence>
<comment type="pathway">
    <text evidence="1 6">Cofactor biosynthesis; molybdopterin biosynthesis.</text>
</comment>
<evidence type="ECO:0000256" key="4">
    <source>
        <dbReference type="ARBA" id="ARBA00022741"/>
    </source>
</evidence>
<accession>A0A6P8Q016</accession>
<evidence type="ECO:0000256" key="2">
    <source>
        <dbReference type="ARBA" id="ARBA00022490"/>
    </source>
</evidence>
<feature type="modified residue" description="1-thioglycine; alternate" evidence="6">
    <location>
        <position position="86"/>
    </location>
</feature>
<dbReference type="GO" id="GO:1990133">
    <property type="term" value="C:molybdopterin adenylyltransferase complex"/>
    <property type="evidence" value="ECO:0007669"/>
    <property type="project" value="TreeGrafter"/>
</dbReference>
<keyword evidence="2 6" id="KW-0963">Cytoplasm</keyword>
<keyword evidence="7" id="KW-1185">Reference proteome</keyword>
<dbReference type="SUPFAM" id="SSF54285">
    <property type="entry name" value="MoaD/ThiS"/>
    <property type="match status" value="1"/>
</dbReference>
<dbReference type="GO" id="GO:0006777">
    <property type="term" value="P:Mo-molybdopterin cofactor biosynthetic process"/>
    <property type="evidence" value="ECO:0007669"/>
    <property type="project" value="UniProtKB-UniRule"/>
</dbReference>
<dbReference type="InterPro" id="IPR003749">
    <property type="entry name" value="ThiS/MoaD-like"/>
</dbReference>
<protein>
    <recommendedName>
        <fullName evidence="6">Molybdopterin synthase sulfur carrier subunit</fullName>
    </recommendedName>
    <alternativeName>
        <fullName evidence="6">Molybdenum cofactor synthesis protein 2 small subunit</fullName>
    </alternativeName>
    <alternativeName>
        <fullName evidence="6">Molybdenum cofactor synthesis protein 2A</fullName>
        <shortName evidence="6">MOCS2A</shortName>
    </alternativeName>
    <alternativeName>
        <fullName evidence="6">Sulfur carrier protein MOCS2A</fullName>
    </alternativeName>
</protein>
<comment type="subcellular location">
    <subcellularLocation>
        <location evidence="6">Cytoplasm</location>
        <location evidence="6">Cytosol</location>
    </subcellularLocation>
</comment>
<gene>
    <name evidence="8 9" type="primary">LOC117357203</name>
    <name evidence="6" type="synonym">MOCS2</name>
</gene>
<evidence type="ECO:0000256" key="1">
    <source>
        <dbReference type="ARBA" id="ARBA00005046"/>
    </source>
</evidence>
<dbReference type="GO" id="GO:1990140">
    <property type="term" value="C:molybdopterin synthase complex"/>
    <property type="evidence" value="ECO:0007669"/>
    <property type="project" value="UniProtKB-UniRule"/>
</dbReference>
<comment type="function">
    <text evidence="6">Acts as a sulfur carrier required for molybdopterin biosynthesis. Component of the molybdopterin synthase complex that catalyzes the conversion of precursor Z into molybdopterin by mediating the incorporation of 2 sulfur atoms into precursor Z to generate a dithiolene group. In the complex, serves as sulfur donor by being thiocarboxylated (-COSH) at its C-terminus by MOCS3. After interaction with MOCS2B, the sulfur is then transferred to precursor Z to form molybdopterin.</text>
</comment>
<dbReference type="RefSeq" id="XP_033793472.1">
    <property type="nucleotide sequence ID" value="XM_033937581.1"/>
</dbReference>
<dbReference type="NCBIfam" id="TIGR01682">
    <property type="entry name" value="moaD"/>
    <property type="match status" value="1"/>
</dbReference>
<dbReference type="InterPro" id="IPR044672">
    <property type="entry name" value="MOCS2A"/>
</dbReference>
<dbReference type="CDD" id="cd00754">
    <property type="entry name" value="Ubl_MoaD"/>
    <property type="match status" value="1"/>
</dbReference>
<organism evidence="7 9">
    <name type="scientific">Geotrypetes seraphini</name>
    <name type="common">Gaboon caecilian</name>
    <name type="synonym">Caecilia seraphini</name>
    <dbReference type="NCBI Taxonomy" id="260995"/>
    <lineage>
        <taxon>Eukaryota</taxon>
        <taxon>Metazoa</taxon>
        <taxon>Chordata</taxon>
        <taxon>Craniata</taxon>
        <taxon>Vertebrata</taxon>
        <taxon>Euteleostomi</taxon>
        <taxon>Amphibia</taxon>
        <taxon>Gymnophiona</taxon>
        <taxon>Geotrypetes</taxon>
    </lineage>
</organism>
<reference evidence="8 9" key="1">
    <citation type="submission" date="2025-04" db="UniProtKB">
        <authorList>
            <consortium name="RefSeq"/>
        </authorList>
    </citation>
    <scope>IDENTIFICATION</scope>
</reference>
<comment type="similarity">
    <text evidence="6">Belongs to the MoaD family. MOCS2A subfamily.</text>
</comment>
<dbReference type="KEGG" id="gsh:117357203"/>
<dbReference type="PANTHER" id="PTHR33359:SF1">
    <property type="entry name" value="MOLYBDOPTERIN SYNTHASE SULFUR CARRIER SUBUNIT"/>
    <property type="match status" value="1"/>
</dbReference>
<sequence length="86" mass="9488">MSCEVLVLYFAKSAELADVRSERICVAQQTTSQQLWQEIVSRHPRLAALRDHVILAVCQEYVSIGDQLLLLQPGDEVAIIPPISGG</sequence>
<dbReference type="InterPro" id="IPR028887">
    <property type="entry name" value="MOCS2A_euk"/>
</dbReference>
<dbReference type="Gene3D" id="3.10.20.30">
    <property type="match status" value="1"/>
</dbReference>
<evidence type="ECO:0000313" key="7">
    <source>
        <dbReference type="Proteomes" id="UP000515159"/>
    </source>
</evidence>
<dbReference type="GO" id="GO:0030366">
    <property type="term" value="F:molybdopterin synthase activity"/>
    <property type="evidence" value="ECO:0007669"/>
    <property type="project" value="UniProtKB-UniRule"/>
</dbReference>
<dbReference type="GeneID" id="117357203"/>
<dbReference type="UniPathway" id="UPA00344"/>
<comment type="PTM">
    <text evidence="6">C-terminal thiocarboxylation occurs in 2 steps, it is first acyl-adenylated (-COAMP) via the hesA/moeB/thiF part of MOCS3, then thiocarboxylated (-COSH) via the rhodanese domain of MOCS3.</text>
</comment>
<dbReference type="FunFam" id="3.10.20.30:FF:000010">
    <property type="entry name" value="Molybdopterin synthase sulfur carrier subunit"/>
    <property type="match status" value="1"/>
</dbReference>